<protein>
    <submittedName>
        <fullName evidence="6">5-oxoprolinase subunit PxpB</fullName>
        <ecNumber evidence="6">3.5.2.9</ecNumber>
    </submittedName>
</protein>
<dbReference type="OrthoDB" id="9778567at2"/>
<keyword evidence="7" id="KW-1185">Reference proteome</keyword>
<feature type="domain" description="Carboxyltransferase" evidence="5">
    <location>
        <begin position="8"/>
        <end position="224"/>
    </location>
</feature>
<evidence type="ECO:0000313" key="6">
    <source>
        <dbReference type="EMBL" id="TNJ65030.1"/>
    </source>
</evidence>
<dbReference type="SUPFAM" id="SSF50891">
    <property type="entry name" value="Cyclophilin-like"/>
    <property type="match status" value="1"/>
</dbReference>
<gene>
    <name evidence="6" type="primary">pxpB</name>
    <name evidence="6" type="ORF">FE784_17415</name>
</gene>
<feature type="region of interest" description="Disordered" evidence="4">
    <location>
        <begin position="241"/>
        <end position="269"/>
    </location>
</feature>
<dbReference type="EC" id="3.5.2.9" evidence="6"/>
<dbReference type="Pfam" id="PF02682">
    <property type="entry name" value="CT_C_D"/>
    <property type="match status" value="1"/>
</dbReference>
<dbReference type="Gene3D" id="2.40.100.10">
    <property type="entry name" value="Cyclophilin-like"/>
    <property type="match status" value="1"/>
</dbReference>
<evidence type="ECO:0000313" key="7">
    <source>
        <dbReference type="Proteomes" id="UP000307943"/>
    </source>
</evidence>
<dbReference type="SUPFAM" id="SSF160467">
    <property type="entry name" value="PH0987 N-terminal domain-like"/>
    <property type="match status" value="1"/>
</dbReference>
<organism evidence="6 7">
    <name type="scientific">Paenibacillus hemerocallicola</name>
    <dbReference type="NCBI Taxonomy" id="1172614"/>
    <lineage>
        <taxon>Bacteria</taxon>
        <taxon>Bacillati</taxon>
        <taxon>Bacillota</taxon>
        <taxon>Bacilli</taxon>
        <taxon>Bacillales</taxon>
        <taxon>Paenibacillaceae</taxon>
        <taxon>Paenibacillus</taxon>
    </lineage>
</organism>
<keyword evidence="2 6" id="KW-0378">Hydrolase</keyword>
<feature type="compositionally biased region" description="Basic and acidic residues" evidence="4">
    <location>
        <begin position="251"/>
        <end position="269"/>
    </location>
</feature>
<accession>A0A5C4T900</accession>
<dbReference type="SMART" id="SM00796">
    <property type="entry name" value="AHS1"/>
    <property type="match status" value="1"/>
</dbReference>
<dbReference type="InterPro" id="IPR003833">
    <property type="entry name" value="CT_C_D"/>
</dbReference>
<keyword evidence="1" id="KW-0547">Nucleotide-binding</keyword>
<dbReference type="GO" id="GO:0005524">
    <property type="term" value="F:ATP binding"/>
    <property type="evidence" value="ECO:0007669"/>
    <property type="project" value="UniProtKB-KW"/>
</dbReference>
<evidence type="ECO:0000256" key="1">
    <source>
        <dbReference type="ARBA" id="ARBA00022741"/>
    </source>
</evidence>
<sequence>MFGKDDEAALHPLGDSALLIRFGERIEPGSTGKVRAAVRKLEAKPFPGFIEAVPSYAALAVYYDPWIVYRSLRYKRADAEEAVYEAVCDTVRSLLASQSVDDDDETDTVVTIPVCYGGSYGPDLDELAAYHRIGVKEAVALHAGAEYTVAMIGFAPGFPYLSGLPERLATPRRATPRGEVPAGSVGIAGSQAGMYSLKTPGGWNIIGRTPLPLFRPDAERPSLLQAGDRVRFEPITPERFEELASSAARTTDLDGAERRGGQLDHAKSK</sequence>
<dbReference type="Gene3D" id="3.30.1360.40">
    <property type="match status" value="1"/>
</dbReference>
<evidence type="ECO:0000256" key="2">
    <source>
        <dbReference type="ARBA" id="ARBA00022801"/>
    </source>
</evidence>
<dbReference type="PANTHER" id="PTHR34698:SF2">
    <property type="entry name" value="5-OXOPROLINASE SUBUNIT B"/>
    <property type="match status" value="1"/>
</dbReference>
<dbReference type="PANTHER" id="PTHR34698">
    <property type="entry name" value="5-OXOPROLINASE SUBUNIT B"/>
    <property type="match status" value="1"/>
</dbReference>
<keyword evidence="3" id="KW-0067">ATP-binding</keyword>
<dbReference type="Proteomes" id="UP000307943">
    <property type="component" value="Unassembled WGS sequence"/>
</dbReference>
<evidence type="ECO:0000256" key="4">
    <source>
        <dbReference type="SAM" id="MobiDB-lite"/>
    </source>
</evidence>
<evidence type="ECO:0000259" key="5">
    <source>
        <dbReference type="SMART" id="SM00796"/>
    </source>
</evidence>
<dbReference type="NCBIfam" id="TIGR00370">
    <property type="entry name" value="5-oxoprolinase subunit PxpB"/>
    <property type="match status" value="1"/>
</dbReference>
<proteinExistence type="predicted"/>
<dbReference type="GO" id="GO:0017168">
    <property type="term" value="F:5-oxoprolinase (ATP-hydrolyzing) activity"/>
    <property type="evidence" value="ECO:0007669"/>
    <property type="project" value="UniProtKB-EC"/>
</dbReference>
<name>A0A5C4T900_9BACL</name>
<dbReference type="EMBL" id="VDCQ01000023">
    <property type="protein sequence ID" value="TNJ65030.1"/>
    <property type="molecule type" value="Genomic_DNA"/>
</dbReference>
<comment type="caution">
    <text evidence="6">The sequence shown here is derived from an EMBL/GenBank/DDBJ whole genome shotgun (WGS) entry which is preliminary data.</text>
</comment>
<dbReference type="AlphaFoldDB" id="A0A5C4T900"/>
<evidence type="ECO:0000256" key="3">
    <source>
        <dbReference type="ARBA" id="ARBA00022840"/>
    </source>
</evidence>
<reference evidence="6 7" key="1">
    <citation type="submission" date="2019-05" db="EMBL/GenBank/DDBJ databases">
        <title>We sequenced the genome of Paenibacillus hemerocallicola KCTC 33185 for further insight into its adaptation and study the phylogeny of Paenibacillus.</title>
        <authorList>
            <person name="Narsing Rao M.P."/>
        </authorList>
    </citation>
    <scope>NUCLEOTIDE SEQUENCE [LARGE SCALE GENOMIC DNA]</scope>
    <source>
        <strain evidence="6 7">KCTC 33185</strain>
    </source>
</reference>
<dbReference type="InterPro" id="IPR010016">
    <property type="entry name" value="PxpB"/>
</dbReference>
<dbReference type="InterPro" id="IPR029000">
    <property type="entry name" value="Cyclophilin-like_dom_sf"/>
</dbReference>